<dbReference type="EMBL" id="DYXT01000019">
    <property type="protein sequence ID" value="HJE38742.1"/>
    <property type="molecule type" value="Genomic_DNA"/>
</dbReference>
<dbReference type="SUPFAM" id="SSF51004">
    <property type="entry name" value="C-terminal (heme d1) domain of cytochrome cd1-nitrite reductase"/>
    <property type="match status" value="1"/>
</dbReference>
<dbReference type="InterPro" id="IPR011048">
    <property type="entry name" value="Haem_d1_sf"/>
</dbReference>
<keyword evidence="1" id="KW-0732">Signal</keyword>
<dbReference type="Gene3D" id="2.60.40.1080">
    <property type="match status" value="1"/>
</dbReference>
<comment type="caution">
    <text evidence="2">The sequence shown here is derived from an EMBL/GenBank/DDBJ whole genome shotgun (WGS) entry which is preliminary data.</text>
</comment>
<gene>
    <name evidence="2" type="ORF">K8V47_03130</name>
</gene>
<organism evidence="2 3">
    <name type="scientific">Candidatus Amulumruptor caecigallinarius</name>
    <dbReference type="NCBI Taxonomy" id="2109911"/>
    <lineage>
        <taxon>Bacteria</taxon>
        <taxon>Pseudomonadati</taxon>
        <taxon>Bacteroidota</taxon>
        <taxon>Bacteroidia</taxon>
        <taxon>Bacteroidales</taxon>
        <taxon>Muribaculaceae</taxon>
        <taxon>Candidatus Amulumruptor</taxon>
    </lineage>
</organism>
<feature type="chain" id="PRO_5037044858" evidence="1">
    <location>
        <begin position="23"/>
        <end position="965"/>
    </location>
</feature>
<dbReference type="InterPro" id="IPR015943">
    <property type="entry name" value="WD40/YVTN_repeat-like_dom_sf"/>
</dbReference>
<reference evidence="2" key="1">
    <citation type="journal article" date="2021" name="PeerJ">
        <title>Extensive microbial diversity within the chicken gut microbiome revealed by metagenomics and culture.</title>
        <authorList>
            <person name="Gilroy R."/>
            <person name="Ravi A."/>
            <person name="Getino M."/>
            <person name="Pursley I."/>
            <person name="Horton D.L."/>
            <person name="Alikhan N.F."/>
            <person name="Baker D."/>
            <person name="Gharbi K."/>
            <person name="Hall N."/>
            <person name="Watson M."/>
            <person name="Adriaenssens E.M."/>
            <person name="Foster-Nyarko E."/>
            <person name="Jarju S."/>
            <person name="Secka A."/>
            <person name="Antonio M."/>
            <person name="Oren A."/>
            <person name="Chaudhuri R.R."/>
            <person name="La Ragione R."/>
            <person name="Hildebrand F."/>
            <person name="Pallen M.J."/>
        </authorList>
    </citation>
    <scope>NUCLEOTIDE SEQUENCE</scope>
    <source>
        <strain evidence="2">4100</strain>
    </source>
</reference>
<protein>
    <submittedName>
        <fullName evidence="2">DUF5074 domain-containing protein</fullName>
    </submittedName>
</protein>
<accession>A0A921JHV4</accession>
<dbReference type="Gene3D" id="2.130.10.10">
    <property type="entry name" value="YVTN repeat-like/Quinoprotein amine dehydrogenase"/>
    <property type="match status" value="1"/>
</dbReference>
<name>A0A921JHV4_9BACT</name>
<dbReference type="Proteomes" id="UP000711407">
    <property type="component" value="Unassembled WGS sequence"/>
</dbReference>
<feature type="signal peptide" evidence="1">
    <location>
        <begin position="1"/>
        <end position="22"/>
    </location>
</feature>
<proteinExistence type="predicted"/>
<dbReference type="InterPro" id="IPR031815">
    <property type="entry name" value="DUF5074"/>
</dbReference>
<reference evidence="2" key="2">
    <citation type="submission" date="2021-09" db="EMBL/GenBank/DDBJ databases">
        <authorList>
            <person name="Gilroy R."/>
        </authorList>
    </citation>
    <scope>NUCLEOTIDE SEQUENCE</scope>
    <source>
        <strain evidence="2">4100</strain>
    </source>
</reference>
<dbReference type="AlphaFoldDB" id="A0A921JHV4"/>
<dbReference type="Pfam" id="PF16819">
    <property type="entry name" value="DUF5074"/>
    <property type="match status" value="1"/>
</dbReference>
<evidence type="ECO:0000256" key="1">
    <source>
        <dbReference type="SAM" id="SignalP"/>
    </source>
</evidence>
<sequence>MKKQFTFAAFCGIALATSVAGATDPAEEYKNVLGEGASHATLTVTWGDGHSIDNLASAVKFDGEATVASIIAEALKSDPRFYALQDSEGTIVAYGFDTDGDNSAAVTVDGTALELTDGVATAEADADLTTAAGSALYDHWCVNSNKSVWAVEINGAEASLASAILDGDAVSLVYGSAETGEAFYLRPADQEGVWMAPTVAFDTAVDYTESTSGTKTFKKTVPFIANIIDRSTLYSSYVAFHVYAEDGVTDATTMGVSGNYRYGKDGNNMSATITVTAAGNTVIEPYIQRGSYGNVQETPTDEPTKVTVTVANPVTGIRWEGWPADGVFELLDMVAFRAYVEPDNADFTTINYETSDPKNAVVFVNSRYPVDMLNCFKVGEYTITAKTPDGSISDAKEFTVADRDRTPSDDGYTDGIFWLNEEWYGHANGSINYIKPDGSIMHHAYEMQNPGMGFGATSQYAILYGGKLIVMSKQAKDPGDPRTGGGRLVVIDAYTMKRLASWDELSSTTGGDGRACVGVTPHKVYIGAAGGIGILNLDNLTYTPDAISDMPTGGSSYSKQYGDMVSDGKYVYIVRQSDGLVIIDSENDKYVKTIANTGIQGVTRTADGRIWFVDLKSSKSTLYNVDTETLEVAEQYVLPGTVSCDWGSWRSTKFFAAKRSNKLFWASMVGSSWSPSAAQLYMWDMDADTTPESLTPIIESTDDRWPMHDIYEDKAVKQVPYGSMCFDDRTDKLLWACAMQPKINTDYMYTWYNYTDIESGDIESVRVYPDYFYFPALPMIPDKHLPALVNPDMRVEMAMSAEEPTEIDLYEAIDDMDGANKFINFSLVSEPAATDSEAATNPVSAEILDGKLLLTPQALGETSVKLIAESNGREAEISIPVTVTDSGSSIANTAADMDGKMFDFDGRVLTLSGYEGVTVGIYDINGREAMRITPDSSYYSCALDLPAGVYALSADGGHRFKFMVK</sequence>
<evidence type="ECO:0000313" key="3">
    <source>
        <dbReference type="Proteomes" id="UP000711407"/>
    </source>
</evidence>
<evidence type="ECO:0000313" key="2">
    <source>
        <dbReference type="EMBL" id="HJE38742.1"/>
    </source>
</evidence>